<proteinExistence type="predicted"/>
<dbReference type="PANTHER" id="PTHR11614">
    <property type="entry name" value="PHOSPHOLIPASE-RELATED"/>
    <property type="match status" value="1"/>
</dbReference>
<keyword evidence="3" id="KW-1185">Reference proteome</keyword>
<protein>
    <submittedName>
        <fullName evidence="2">Lysophospholipase</fullName>
    </submittedName>
</protein>
<gene>
    <name evidence="2" type="ORF">QWZ03_17070</name>
</gene>
<comment type="caution">
    <text evidence="2">The sequence shown here is derived from an EMBL/GenBank/DDBJ whole genome shotgun (WGS) entry which is preliminary data.</text>
</comment>
<dbReference type="InterPro" id="IPR051044">
    <property type="entry name" value="MAG_DAG_Lipase"/>
</dbReference>
<dbReference type="Gene3D" id="3.40.50.1820">
    <property type="entry name" value="alpha/beta hydrolase"/>
    <property type="match status" value="1"/>
</dbReference>
<reference evidence="2" key="2">
    <citation type="submission" date="2023-06" db="EMBL/GenBank/DDBJ databases">
        <authorList>
            <person name="Lucena T."/>
            <person name="Sun Q."/>
        </authorList>
    </citation>
    <scope>NUCLEOTIDE SEQUENCE</scope>
    <source>
        <strain evidence="2">CECT 7703</strain>
    </source>
</reference>
<dbReference type="Pfam" id="PF12146">
    <property type="entry name" value="Hydrolase_4"/>
    <property type="match status" value="1"/>
</dbReference>
<dbReference type="SUPFAM" id="SSF53474">
    <property type="entry name" value="alpha/beta-Hydrolases"/>
    <property type="match status" value="1"/>
</dbReference>
<organism evidence="2 3">
    <name type="scientific">Chitinimonas viridis</name>
    <dbReference type="NCBI Taxonomy" id="664880"/>
    <lineage>
        <taxon>Bacteria</taxon>
        <taxon>Pseudomonadati</taxon>
        <taxon>Pseudomonadota</taxon>
        <taxon>Betaproteobacteria</taxon>
        <taxon>Neisseriales</taxon>
        <taxon>Chitinibacteraceae</taxon>
        <taxon>Chitinimonas</taxon>
    </lineage>
</organism>
<evidence type="ECO:0000259" key="1">
    <source>
        <dbReference type="Pfam" id="PF12146"/>
    </source>
</evidence>
<dbReference type="InterPro" id="IPR022742">
    <property type="entry name" value="Hydrolase_4"/>
</dbReference>
<dbReference type="EMBL" id="JAUFPU010000018">
    <property type="protein sequence ID" value="MDN3578484.1"/>
    <property type="molecule type" value="Genomic_DNA"/>
</dbReference>
<evidence type="ECO:0000313" key="3">
    <source>
        <dbReference type="Proteomes" id="UP001180081"/>
    </source>
</evidence>
<reference evidence="2" key="1">
    <citation type="journal article" date="2014" name="Int. J. Syst. Evol. Microbiol.">
        <title>Complete genome of a new Firmicutes species belonging to the dominant human colonic microbiota ('Ruminococcus bicirculans') reveals two chromosomes and a selective capacity to utilize plant glucans.</title>
        <authorList>
            <consortium name="NISC Comparative Sequencing Program"/>
            <person name="Wegmann U."/>
            <person name="Louis P."/>
            <person name="Goesmann A."/>
            <person name="Henrissat B."/>
            <person name="Duncan S.H."/>
            <person name="Flint H.J."/>
        </authorList>
    </citation>
    <scope>NUCLEOTIDE SEQUENCE</scope>
    <source>
        <strain evidence="2">CECT 7703</strain>
    </source>
</reference>
<evidence type="ECO:0000313" key="2">
    <source>
        <dbReference type="EMBL" id="MDN3578484.1"/>
    </source>
</evidence>
<name>A0ABT8B898_9NEIS</name>
<dbReference type="RefSeq" id="WP_290333818.1">
    <property type="nucleotide sequence ID" value="NZ_JAUFPU010000018.1"/>
</dbReference>
<dbReference type="InterPro" id="IPR029058">
    <property type="entry name" value="AB_hydrolase_fold"/>
</dbReference>
<sequence length="313" mass="35006">MTINMTRDTFTASDGATLARYHWAGREPRIIVVISHGMAEHAARYDAFAEFLNEHDCDVWALDHRGHGGSVQNGKLGHFADHDGFRRVVADLMELIAYARQQHPGLPVVLLGHSMGSFIARSLLLTRPGLIDGLILSATGFRQAPLARWMGRIARWKGRKGMDQPSAFMGKLVFGTFNLRFRPARTPFDWLSRDPAVVDAYIADPMCGFDCSPRLWSDLFAAIVDMENREAGGSTLPAKMSVMLLAGTHDPVSMGGRGCRQLSERYLRIGLRDVVVTLFDKGRHELLNETNKEAVWHGIRVWLNRRFPPAGQE</sequence>
<feature type="domain" description="Serine aminopeptidase S33" evidence="1">
    <location>
        <begin position="27"/>
        <end position="291"/>
    </location>
</feature>
<dbReference type="Proteomes" id="UP001180081">
    <property type="component" value="Unassembled WGS sequence"/>
</dbReference>
<accession>A0ABT8B898</accession>